<accession>A0A699H978</accession>
<feature type="coiled-coil region" evidence="1">
    <location>
        <begin position="47"/>
        <end position="74"/>
    </location>
</feature>
<sequence>MIDYVLEKYENNWQVDDAIADEILDDLLKRERDKQQRVKAIFVDDKRKGIFERIENVEKDLNKAKEKMDLNKGKEKMVMERGNTSFEHIA</sequence>
<keyword evidence="1" id="KW-0175">Coiled coil</keyword>
<dbReference type="AlphaFoldDB" id="A0A699H978"/>
<evidence type="ECO:0000313" key="2">
    <source>
        <dbReference type="EMBL" id="GEX42062.1"/>
    </source>
</evidence>
<organism evidence="2">
    <name type="scientific">Tanacetum cinerariifolium</name>
    <name type="common">Dalmatian daisy</name>
    <name type="synonym">Chrysanthemum cinerariifolium</name>
    <dbReference type="NCBI Taxonomy" id="118510"/>
    <lineage>
        <taxon>Eukaryota</taxon>
        <taxon>Viridiplantae</taxon>
        <taxon>Streptophyta</taxon>
        <taxon>Embryophyta</taxon>
        <taxon>Tracheophyta</taxon>
        <taxon>Spermatophyta</taxon>
        <taxon>Magnoliopsida</taxon>
        <taxon>eudicotyledons</taxon>
        <taxon>Gunneridae</taxon>
        <taxon>Pentapetalae</taxon>
        <taxon>asterids</taxon>
        <taxon>campanulids</taxon>
        <taxon>Asterales</taxon>
        <taxon>Asteraceae</taxon>
        <taxon>Asteroideae</taxon>
        <taxon>Anthemideae</taxon>
        <taxon>Anthemidinae</taxon>
        <taxon>Tanacetum</taxon>
    </lineage>
</organism>
<proteinExistence type="predicted"/>
<evidence type="ECO:0000256" key="1">
    <source>
        <dbReference type="SAM" id="Coils"/>
    </source>
</evidence>
<dbReference type="EMBL" id="BKCJ010107309">
    <property type="protein sequence ID" value="GEX42062.1"/>
    <property type="molecule type" value="Genomic_DNA"/>
</dbReference>
<gene>
    <name evidence="2" type="ORF">Tci_314037</name>
</gene>
<protein>
    <submittedName>
        <fullName evidence="2">Uncharacterized protein</fullName>
    </submittedName>
</protein>
<comment type="caution">
    <text evidence="2">The sequence shown here is derived from an EMBL/GenBank/DDBJ whole genome shotgun (WGS) entry which is preliminary data.</text>
</comment>
<name>A0A699H978_TANCI</name>
<reference evidence="2" key="1">
    <citation type="journal article" date="2019" name="Sci. Rep.">
        <title>Draft genome of Tanacetum cinerariifolium, the natural source of mosquito coil.</title>
        <authorList>
            <person name="Yamashiro T."/>
            <person name="Shiraishi A."/>
            <person name="Satake H."/>
            <person name="Nakayama K."/>
        </authorList>
    </citation>
    <scope>NUCLEOTIDE SEQUENCE</scope>
</reference>